<dbReference type="EMBL" id="CP101637">
    <property type="protein sequence ID" value="WMT80941.1"/>
    <property type="molecule type" value="Genomic_DNA"/>
</dbReference>
<sequence>MSMKAITYVNSYSYLNKYHKNATAHEMRDKCLVKLVIRNLKTDTYI</sequence>
<evidence type="ECO:0008006" key="3">
    <source>
        <dbReference type="Google" id="ProtNLM"/>
    </source>
</evidence>
<evidence type="ECO:0000313" key="1">
    <source>
        <dbReference type="EMBL" id="WMT80941.1"/>
    </source>
</evidence>
<name>A0ABY9Q020_9FIRM</name>
<gene>
    <name evidence="1" type="ORF">TEMA_12650</name>
</gene>
<keyword evidence="2" id="KW-1185">Reference proteome</keyword>
<dbReference type="RefSeq" id="WP_228103134.1">
    <property type="nucleotide sequence ID" value="NZ_CP101637.1"/>
</dbReference>
<evidence type="ECO:0000313" key="2">
    <source>
        <dbReference type="Proteomes" id="UP001235030"/>
    </source>
</evidence>
<reference evidence="1 2" key="1">
    <citation type="submission" date="2022-07" db="EMBL/GenBank/DDBJ databases">
        <title>Genome sequence of Terrisporobacter mayombei DSM6539.</title>
        <authorList>
            <person name="Boeer T."/>
            <person name="Bengelsdorf F.R."/>
            <person name="Daniel R."/>
            <person name="Poehlein A."/>
        </authorList>
    </citation>
    <scope>NUCLEOTIDE SEQUENCE [LARGE SCALE GENOMIC DNA]</scope>
    <source>
        <strain evidence="1 2">DSM 6539</strain>
    </source>
</reference>
<protein>
    <recommendedName>
        <fullName evidence="3">Transposase</fullName>
    </recommendedName>
</protein>
<organism evidence="1 2">
    <name type="scientific">Terrisporobacter mayombei</name>
    <dbReference type="NCBI Taxonomy" id="1541"/>
    <lineage>
        <taxon>Bacteria</taxon>
        <taxon>Bacillati</taxon>
        <taxon>Bacillota</taxon>
        <taxon>Clostridia</taxon>
        <taxon>Peptostreptococcales</taxon>
        <taxon>Peptostreptococcaceae</taxon>
        <taxon>Terrisporobacter</taxon>
    </lineage>
</organism>
<dbReference type="Proteomes" id="UP001235030">
    <property type="component" value="Chromosome"/>
</dbReference>
<accession>A0ABY9Q020</accession>
<proteinExistence type="predicted"/>